<evidence type="ECO:0000313" key="3">
    <source>
        <dbReference type="Proteomes" id="UP001050975"/>
    </source>
</evidence>
<dbReference type="RefSeq" id="WP_226586044.1">
    <property type="nucleotide sequence ID" value="NZ_BLAY01000085.1"/>
</dbReference>
<feature type="compositionally biased region" description="Acidic residues" evidence="1">
    <location>
        <begin position="66"/>
        <end position="83"/>
    </location>
</feature>
<dbReference type="AlphaFoldDB" id="A0AAV3WJG5"/>
<comment type="caution">
    <text evidence="2">The sequence shown here is derived from an EMBL/GenBank/DDBJ whole genome shotgun (WGS) entry which is preliminary data.</text>
</comment>
<name>A0AAV3WJG5_9CYAN</name>
<feature type="region of interest" description="Disordered" evidence="1">
    <location>
        <begin position="1"/>
        <end position="20"/>
    </location>
</feature>
<dbReference type="EMBL" id="BLAY01000085">
    <property type="protein sequence ID" value="GET40209.1"/>
    <property type="molecule type" value="Genomic_DNA"/>
</dbReference>
<feature type="region of interest" description="Disordered" evidence="1">
    <location>
        <begin position="59"/>
        <end position="83"/>
    </location>
</feature>
<keyword evidence="3" id="KW-1185">Reference proteome</keyword>
<reference evidence="2" key="1">
    <citation type="submission" date="2019-10" db="EMBL/GenBank/DDBJ databases">
        <title>Draft genome sequece of Microseira wollei NIES-4236.</title>
        <authorList>
            <person name="Yamaguchi H."/>
            <person name="Suzuki S."/>
            <person name="Kawachi M."/>
        </authorList>
    </citation>
    <scope>NUCLEOTIDE SEQUENCE</scope>
    <source>
        <strain evidence="2">NIES-4236</strain>
    </source>
</reference>
<protein>
    <recommendedName>
        <fullName evidence="4">DUF3134 domain-containing protein</fullName>
    </recommendedName>
</protein>
<accession>A0AAV3WJG5</accession>
<gene>
    <name evidence="2" type="ORF">MiSe_50170</name>
</gene>
<sequence length="83" mass="9225">MYKNPSLREQPLDQPAAVIPQKHESSILDWLESTGRLLARDEAHLEAGYLDEADEEISDLMGGDDVGFDDDDDFDDDAGVDDD</sequence>
<evidence type="ECO:0008006" key="4">
    <source>
        <dbReference type="Google" id="ProtNLM"/>
    </source>
</evidence>
<organism evidence="2 3">
    <name type="scientific">Microseira wollei NIES-4236</name>
    <dbReference type="NCBI Taxonomy" id="2530354"/>
    <lineage>
        <taxon>Bacteria</taxon>
        <taxon>Bacillati</taxon>
        <taxon>Cyanobacteriota</taxon>
        <taxon>Cyanophyceae</taxon>
        <taxon>Oscillatoriophycideae</taxon>
        <taxon>Aerosakkonematales</taxon>
        <taxon>Aerosakkonemataceae</taxon>
        <taxon>Microseira</taxon>
    </lineage>
</organism>
<dbReference type="InterPro" id="IPR021481">
    <property type="entry name" value="DUF3134"/>
</dbReference>
<dbReference type="Pfam" id="PF11332">
    <property type="entry name" value="DUF3134"/>
    <property type="match status" value="1"/>
</dbReference>
<proteinExistence type="predicted"/>
<evidence type="ECO:0000313" key="2">
    <source>
        <dbReference type="EMBL" id="GET40209.1"/>
    </source>
</evidence>
<dbReference type="Proteomes" id="UP001050975">
    <property type="component" value="Unassembled WGS sequence"/>
</dbReference>
<evidence type="ECO:0000256" key="1">
    <source>
        <dbReference type="SAM" id="MobiDB-lite"/>
    </source>
</evidence>